<evidence type="ECO:0000313" key="1">
    <source>
        <dbReference type="EMBL" id="KAK7394506.1"/>
    </source>
</evidence>
<accession>A0AAN9SEL0</accession>
<evidence type="ECO:0000313" key="2">
    <source>
        <dbReference type="Proteomes" id="UP001386955"/>
    </source>
</evidence>
<protein>
    <submittedName>
        <fullName evidence="1">Uncharacterized protein</fullName>
    </submittedName>
</protein>
<comment type="caution">
    <text evidence="1">The sequence shown here is derived from an EMBL/GenBank/DDBJ whole genome shotgun (WGS) entry which is preliminary data.</text>
</comment>
<reference evidence="1 2" key="1">
    <citation type="submission" date="2024-01" db="EMBL/GenBank/DDBJ databases">
        <title>The genomes of 5 underutilized Papilionoideae crops provide insights into root nodulation and disease resistanc.</title>
        <authorList>
            <person name="Jiang F."/>
        </authorList>
    </citation>
    <scope>NUCLEOTIDE SEQUENCE [LARGE SCALE GENOMIC DNA]</scope>
    <source>
        <strain evidence="1">DUOXIRENSHENG_FW03</strain>
        <tissue evidence="1">Leaves</tissue>
    </source>
</reference>
<sequence length="101" mass="11468">MKAINAKICYWFGLVLERGECSRSGRDVNFQCDPTSVFNLLNRTEQNDIKRKCTTESHLITHNGAQKQNPMVLSNPNICSNTSRSHVLFSSYLFSLLNLSN</sequence>
<dbReference type="AlphaFoldDB" id="A0AAN9SEL0"/>
<gene>
    <name evidence="1" type="ORF">VNO78_15035</name>
</gene>
<dbReference type="EMBL" id="JAYMYS010000004">
    <property type="protein sequence ID" value="KAK7394506.1"/>
    <property type="molecule type" value="Genomic_DNA"/>
</dbReference>
<name>A0AAN9SEL0_PSOTE</name>
<keyword evidence="2" id="KW-1185">Reference proteome</keyword>
<proteinExistence type="predicted"/>
<organism evidence="1 2">
    <name type="scientific">Psophocarpus tetragonolobus</name>
    <name type="common">Winged bean</name>
    <name type="synonym">Dolichos tetragonolobus</name>
    <dbReference type="NCBI Taxonomy" id="3891"/>
    <lineage>
        <taxon>Eukaryota</taxon>
        <taxon>Viridiplantae</taxon>
        <taxon>Streptophyta</taxon>
        <taxon>Embryophyta</taxon>
        <taxon>Tracheophyta</taxon>
        <taxon>Spermatophyta</taxon>
        <taxon>Magnoliopsida</taxon>
        <taxon>eudicotyledons</taxon>
        <taxon>Gunneridae</taxon>
        <taxon>Pentapetalae</taxon>
        <taxon>rosids</taxon>
        <taxon>fabids</taxon>
        <taxon>Fabales</taxon>
        <taxon>Fabaceae</taxon>
        <taxon>Papilionoideae</taxon>
        <taxon>50 kb inversion clade</taxon>
        <taxon>NPAAA clade</taxon>
        <taxon>indigoferoid/millettioid clade</taxon>
        <taxon>Phaseoleae</taxon>
        <taxon>Psophocarpus</taxon>
    </lineage>
</organism>
<dbReference type="Proteomes" id="UP001386955">
    <property type="component" value="Unassembled WGS sequence"/>
</dbReference>